<dbReference type="RefSeq" id="XP_044552301.1">
    <property type="nucleotide sequence ID" value="XM_044694401.1"/>
</dbReference>
<dbReference type="Gene3D" id="1.10.1520.10">
    <property type="entry name" value="Ribonuclease III domain"/>
    <property type="match status" value="1"/>
</dbReference>
<protein>
    <recommendedName>
        <fullName evidence="2">RNase III domain-containing protein</fullName>
    </recommendedName>
</protein>
<dbReference type="SMART" id="SM00535">
    <property type="entry name" value="RIBOc"/>
    <property type="match status" value="1"/>
</dbReference>
<evidence type="ECO:0000313" key="3">
    <source>
        <dbReference type="EMBL" id="KAG2388309.1"/>
    </source>
</evidence>
<sequence>MKKKELLKILELTTKCARNKQASASLIVPPSSSHDLEKSTFINNSNLSTSILNIQKRLVYKFNNRTFLLQALMRRSFILESSGSSSLDGTAHQRLEFIGDRVLELAIARIQFINNPQDHERELNDKLKYCVNNVTLATIASNLELGKYLLIGKGEEINGVRENPKVLADTLEAIIGAIYLDSNENMKRICKFVALHFKDYLRQV</sequence>
<reference evidence="3 4" key="1">
    <citation type="journal article" date="2018" name="BMC Genomics">
        <title>The genome of Naegleria lovaniensis, the basis for a comparative approach to unravel pathogenicity factors of the human pathogenic amoeba N. fowleri.</title>
        <authorList>
            <person name="Liechti N."/>
            <person name="Schurch N."/>
            <person name="Bruggmann R."/>
            <person name="Wittwer M."/>
        </authorList>
    </citation>
    <scope>NUCLEOTIDE SEQUENCE [LARGE SCALE GENOMIC DNA]</scope>
    <source>
        <strain evidence="3 4">ATCC 30569</strain>
    </source>
</reference>
<evidence type="ECO:0000313" key="4">
    <source>
        <dbReference type="Proteomes" id="UP000816034"/>
    </source>
</evidence>
<organism evidence="3 4">
    <name type="scientific">Naegleria lovaniensis</name>
    <name type="common">Amoeba</name>
    <dbReference type="NCBI Taxonomy" id="51637"/>
    <lineage>
        <taxon>Eukaryota</taxon>
        <taxon>Discoba</taxon>
        <taxon>Heterolobosea</taxon>
        <taxon>Tetramitia</taxon>
        <taxon>Eutetramitia</taxon>
        <taxon>Vahlkampfiidae</taxon>
        <taxon>Naegleria</taxon>
    </lineage>
</organism>
<keyword evidence="1" id="KW-0378">Hydrolase</keyword>
<evidence type="ECO:0000256" key="1">
    <source>
        <dbReference type="ARBA" id="ARBA00022801"/>
    </source>
</evidence>
<feature type="domain" description="RNase III" evidence="2">
    <location>
        <begin position="51"/>
        <end position="183"/>
    </location>
</feature>
<dbReference type="PANTHER" id="PTHR14950:SF37">
    <property type="entry name" value="ENDORIBONUCLEASE DICER"/>
    <property type="match status" value="1"/>
</dbReference>
<dbReference type="GO" id="GO:0006396">
    <property type="term" value="P:RNA processing"/>
    <property type="evidence" value="ECO:0007669"/>
    <property type="project" value="InterPro"/>
</dbReference>
<dbReference type="CDD" id="cd00593">
    <property type="entry name" value="RIBOc"/>
    <property type="match status" value="1"/>
</dbReference>
<accession>A0AA88GZ24</accession>
<dbReference type="InterPro" id="IPR036389">
    <property type="entry name" value="RNase_III_sf"/>
</dbReference>
<proteinExistence type="predicted"/>
<keyword evidence="4" id="KW-1185">Reference proteome</keyword>
<dbReference type="InterPro" id="IPR000999">
    <property type="entry name" value="RNase_III_dom"/>
</dbReference>
<dbReference type="GO" id="GO:0004525">
    <property type="term" value="F:ribonuclease III activity"/>
    <property type="evidence" value="ECO:0007669"/>
    <property type="project" value="InterPro"/>
</dbReference>
<dbReference type="Pfam" id="PF14622">
    <property type="entry name" value="Ribonucleas_3_3"/>
    <property type="match status" value="1"/>
</dbReference>
<dbReference type="GeneID" id="68092935"/>
<gene>
    <name evidence="3" type="ORF">C9374_000473</name>
</gene>
<dbReference type="PROSITE" id="PS50142">
    <property type="entry name" value="RNASE_3_2"/>
    <property type="match status" value="1"/>
</dbReference>
<name>A0AA88GZ24_NAELO</name>
<dbReference type="SUPFAM" id="SSF69065">
    <property type="entry name" value="RNase III domain-like"/>
    <property type="match status" value="1"/>
</dbReference>
<evidence type="ECO:0000259" key="2">
    <source>
        <dbReference type="PROSITE" id="PS50142"/>
    </source>
</evidence>
<comment type="caution">
    <text evidence="3">The sequence shown here is derived from an EMBL/GenBank/DDBJ whole genome shotgun (WGS) entry which is preliminary data.</text>
</comment>
<dbReference type="AlphaFoldDB" id="A0AA88GZ24"/>
<dbReference type="PANTHER" id="PTHR14950">
    <property type="entry name" value="DICER-RELATED"/>
    <property type="match status" value="1"/>
</dbReference>
<dbReference type="EMBL" id="PYSW02000010">
    <property type="protein sequence ID" value="KAG2388309.1"/>
    <property type="molecule type" value="Genomic_DNA"/>
</dbReference>
<dbReference type="Proteomes" id="UP000816034">
    <property type="component" value="Unassembled WGS sequence"/>
</dbReference>